<dbReference type="Proteomes" id="UP000004605">
    <property type="component" value="Unassembled WGS sequence"/>
</dbReference>
<proteinExistence type="predicted"/>
<dbReference type="AlphaFoldDB" id="F9S626"/>
<organism evidence="1 2">
    <name type="scientific">Vibrio ichthyoenteri ATCC 700023</name>
    <dbReference type="NCBI Taxonomy" id="870968"/>
    <lineage>
        <taxon>Bacteria</taxon>
        <taxon>Pseudomonadati</taxon>
        <taxon>Pseudomonadota</taxon>
        <taxon>Gammaproteobacteria</taxon>
        <taxon>Vibrionales</taxon>
        <taxon>Vibrionaceae</taxon>
        <taxon>Vibrio</taxon>
    </lineage>
</organism>
<accession>F9S626</accession>
<protein>
    <submittedName>
        <fullName evidence="1">Uncharacterized protein</fullName>
    </submittedName>
</protein>
<sequence length="55" mass="6509">MEFFIQRDMVTGEQLAVLVAFIFLVIEEQDRYKRYFIILKEKAEGSIVITILKVL</sequence>
<evidence type="ECO:0000313" key="2">
    <source>
        <dbReference type="Proteomes" id="UP000004605"/>
    </source>
</evidence>
<name>F9S626_9VIBR</name>
<gene>
    <name evidence="1" type="ORF">VII00023_15503</name>
</gene>
<keyword evidence="2" id="KW-1185">Reference proteome</keyword>
<dbReference type="EMBL" id="AFWF01000254">
    <property type="protein sequence ID" value="EGU34047.1"/>
    <property type="molecule type" value="Genomic_DNA"/>
</dbReference>
<evidence type="ECO:0000313" key="1">
    <source>
        <dbReference type="EMBL" id="EGU34047.1"/>
    </source>
</evidence>
<reference evidence="1 2" key="1">
    <citation type="journal article" date="2012" name="Int. J. Syst. Evol. Microbiol.">
        <title>Vibrio caribbeanicus sp. nov., isolated from the marine sponge Scleritoderma cyanea.</title>
        <authorList>
            <person name="Hoffmann M."/>
            <person name="Monday S.R."/>
            <person name="Allard M.W."/>
            <person name="Strain E.A."/>
            <person name="Whittaker P."/>
            <person name="Naum M."/>
            <person name="McCarthy P.J."/>
            <person name="Lopez J.V."/>
            <person name="Fischer M."/>
            <person name="Brown E.W."/>
        </authorList>
    </citation>
    <scope>NUCLEOTIDE SEQUENCE [LARGE SCALE GENOMIC DNA]</scope>
    <source>
        <strain evidence="1 2">ATCC 700023</strain>
    </source>
</reference>
<comment type="caution">
    <text evidence="1">The sequence shown here is derived from an EMBL/GenBank/DDBJ whole genome shotgun (WGS) entry which is preliminary data.</text>
</comment>